<accession>A1ZIG6</accession>
<dbReference type="EMBL" id="AAWS01000009">
    <property type="protein sequence ID" value="EAY29834.1"/>
    <property type="molecule type" value="Genomic_DNA"/>
</dbReference>
<dbReference type="Proteomes" id="UP000004095">
    <property type="component" value="Unassembled WGS sequence"/>
</dbReference>
<sequence>MSKKYKVLIINDHFLKKHSLMNALHKFTKLHIQSVILFGFSFISF</sequence>
<evidence type="ECO:0000313" key="2">
    <source>
        <dbReference type="Proteomes" id="UP000004095"/>
    </source>
</evidence>
<evidence type="ECO:0000313" key="1">
    <source>
        <dbReference type="EMBL" id="EAY29834.1"/>
    </source>
</evidence>
<dbReference type="AlphaFoldDB" id="A1ZIG6"/>
<name>A1ZIG6_MICM2</name>
<reference evidence="1 2" key="1">
    <citation type="submission" date="2007-01" db="EMBL/GenBank/DDBJ databases">
        <authorList>
            <person name="Haygood M."/>
            <person name="Podell S."/>
            <person name="Anderson C."/>
            <person name="Hopkinson B."/>
            <person name="Roe K."/>
            <person name="Barbeau K."/>
            <person name="Gaasterland T."/>
            <person name="Ferriera S."/>
            <person name="Johnson J."/>
            <person name="Kravitz S."/>
            <person name="Beeson K."/>
            <person name="Sutton G."/>
            <person name="Rogers Y.-H."/>
            <person name="Friedman R."/>
            <person name="Frazier M."/>
            <person name="Venter J.C."/>
        </authorList>
    </citation>
    <scope>NUCLEOTIDE SEQUENCE [LARGE SCALE GENOMIC DNA]</scope>
    <source>
        <strain evidence="1 2">ATCC 23134</strain>
    </source>
</reference>
<organism evidence="1 2">
    <name type="scientific">Microscilla marina ATCC 23134</name>
    <dbReference type="NCBI Taxonomy" id="313606"/>
    <lineage>
        <taxon>Bacteria</taxon>
        <taxon>Pseudomonadati</taxon>
        <taxon>Bacteroidota</taxon>
        <taxon>Cytophagia</taxon>
        <taxon>Cytophagales</taxon>
        <taxon>Microscillaceae</taxon>
        <taxon>Microscilla</taxon>
    </lineage>
</organism>
<proteinExistence type="predicted"/>
<keyword evidence="2" id="KW-1185">Reference proteome</keyword>
<gene>
    <name evidence="1" type="ORF">M23134_05707</name>
</gene>
<comment type="caution">
    <text evidence="1">The sequence shown here is derived from an EMBL/GenBank/DDBJ whole genome shotgun (WGS) entry which is preliminary data.</text>
</comment>
<protein>
    <submittedName>
        <fullName evidence="1">Uncharacterized protein</fullName>
    </submittedName>
</protein>